<evidence type="ECO:0000259" key="2">
    <source>
        <dbReference type="Pfam" id="PF25273"/>
    </source>
</evidence>
<feature type="compositionally biased region" description="Basic residues" evidence="1">
    <location>
        <begin position="18"/>
        <end position="33"/>
    </location>
</feature>
<dbReference type="InterPro" id="IPR057191">
    <property type="entry name" value="DUF7869"/>
</dbReference>
<dbReference type="Pfam" id="PF25273">
    <property type="entry name" value="DUF7869"/>
    <property type="match status" value="1"/>
</dbReference>
<keyword evidence="4" id="KW-1185">Reference proteome</keyword>
<protein>
    <recommendedName>
        <fullName evidence="2">DUF7869 domain-containing protein</fullName>
    </recommendedName>
</protein>
<dbReference type="OrthoDB" id="7680351at2759"/>
<sequence length="731" mass="84640">MNTLPRSKKIMAMLNKDIKKRFTPQNNKQKRKKSNNDLDSDYQPDSEDDLDSLHPEKMIQVHSHNRISGSNLLQVSSLLPASLQPGTSFQDLSNSENEIDIVDAEAVQCSSFDNKNEESLPAAIASSIIEELIDLTISEILKKVTKKGTLRKRRKFDIPLSSRIAAKRMKRVLKHSIVKPPCSSTCFLKCSLKLNEERRKVIYQQYWESPSDIQKNFLLNHVNREKIKRRTVFLSTEPLRKSRTFNYFLKDDVGDLHRVCKTFFLGTIGYSSHDDRFLRSITSSDNDETVIYTPKSRTRGTPNKKIDRKVIIDHISSFGPTISHYRRAHAPKRLYLPSDINIAYMHKHFQEKYPSMTASYTVYRQEVADQNISFVKLGHEECWSCEIFELHCKQIGHEKNKIPDDCNVCQKWNTHKERANLSREAYQQDSKSDTEPGRLIVSADLQKVIMLPRLDMFKEVIFTPRIIAFNESFVPVGSNKEKPCAILWHEAISGRSKSDITCAFHRFLLLNRDAQKIIFWLDNCSAQNKNWGLFCFFVHMINCNDIAAQQIDLKYFEPGHTFMSADSFHHQVEHSLKKKGKVYDFQDFVDCVENARPGKKIVAAVMDLQNFYEWPDCTSQFKLGRMSPRPYLHSMVHVRFTRGDHTLQYKNNFNDDFCKLNFLTAKAYKSGVPSPKPLKEPRGILKERKENIISKLSEIIPTNRISFWKDLPVSQADTSLDDSEIEDSDDE</sequence>
<gene>
    <name evidence="3" type="ORF">MELIAE_LOCUS3575</name>
</gene>
<dbReference type="PANTHER" id="PTHR10773:SF19">
    <property type="match status" value="1"/>
</dbReference>
<dbReference type="AlphaFoldDB" id="A0A9P0AXR9"/>
<reference evidence="3" key="1">
    <citation type="submission" date="2021-12" db="EMBL/GenBank/DDBJ databases">
        <authorList>
            <person name="King R."/>
        </authorList>
    </citation>
    <scope>NUCLEOTIDE SEQUENCE</scope>
</reference>
<accession>A0A9P0AXR9</accession>
<feature type="domain" description="DUF7869" evidence="2">
    <location>
        <begin position="515"/>
        <end position="614"/>
    </location>
</feature>
<feature type="compositionally biased region" description="Acidic residues" evidence="1">
    <location>
        <begin position="38"/>
        <end position="50"/>
    </location>
</feature>
<dbReference type="EMBL" id="OV121133">
    <property type="protein sequence ID" value="CAH0550855.1"/>
    <property type="molecule type" value="Genomic_DNA"/>
</dbReference>
<organism evidence="3 4">
    <name type="scientific">Brassicogethes aeneus</name>
    <name type="common">Rape pollen beetle</name>
    <name type="synonym">Meligethes aeneus</name>
    <dbReference type="NCBI Taxonomy" id="1431903"/>
    <lineage>
        <taxon>Eukaryota</taxon>
        <taxon>Metazoa</taxon>
        <taxon>Ecdysozoa</taxon>
        <taxon>Arthropoda</taxon>
        <taxon>Hexapoda</taxon>
        <taxon>Insecta</taxon>
        <taxon>Pterygota</taxon>
        <taxon>Neoptera</taxon>
        <taxon>Endopterygota</taxon>
        <taxon>Coleoptera</taxon>
        <taxon>Polyphaga</taxon>
        <taxon>Cucujiformia</taxon>
        <taxon>Nitidulidae</taxon>
        <taxon>Meligethinae</taxon>
        <taxon>Brassicogethes</taxon>
    </lineage>
</organism>
<proteinExistence type="predicted"/>
<name>A0A9P0AXR9_BRAAE</name>
<dbReference type="PANTHER" id="PTHR10773">
    <property type="entry name" value="DNA-DIRECTED RNA POLYMERASES I, II, AND III SUBUNIT RPABC2"/>
    <property type="match status" value="1"/>
</dbReference>
<evidence type="ECO:0000256" key="1">
    <source>
        <dbReference type="SAM" id="MobiDB-lite"/>
    </source>
</evidence>
<dbReference type="Proteomes" id="UP001154078">
    <property type="component" value="Chromosome 2"/>
</dbReference>
<evidence type="ECO:0000313" key="4">
    <source>
        <dbReference type="Proteomes" id="UP001154078"/>
    </source>
</evidence>
<feature type="region of interest" description="Disordered" evidence="1">
    <location>
        <begin position="16"/>
        <end position="51"/>
    </location>
</feature>
<evidence type="ECO:0000313" key="3">
    <source>
        <dbReference type="EMBL" id="CAH0550855.1"/>
    </source>
</evidence>